<protein>
    <submittedName>
        <fullName evidence="2">Uncharacterized protein</fullName>
    </submittedName>
</protein>
<gene>
    <name evidence="2" type="ORF">BDP27DRAFT_1367679</name>
</gene>
<dbReference type="AlphaFoldDB" id="A0A9P5PDS7"/>
<evidence type="ECO:0000313" key="2">
    <source>
        <dbReference type="EMBL" id="KAF9063809.1"/>
    </source>
</evidence>
<evidence type="ECO:0000256" key="1">
    <source>
        <dbReference type="SAM" id="MobiDB-lite"/>
    </source>
</evidence>
<name>A0A9P5PDS7_9AGAR</name>
<dbReference type="EMBL" id="JADNRY010000137">
    <property type="protein sequence ID" value="KAF9063809.1"/>
    <property type="molecule type" value="Genomic_DNA"/>
</dbReference>
<sequence length="169" mass="18390">MALGSNANMVKTHLEMLNDPEHVAQVLPAIPLDPEDSTCPQHDPTVDEVGSRDETSGSRNEAGSRDKTGSRNEVQRPQTKITQFQTMLTFGSTSAGTAQQTVTHAQSRKRKKRGCAVCLAMDLEGKTSVIWGLVIIPVLAKSVCIDMRVERRAGVVPKTMTYPNTIDSI</sequence>
<evidence type="ECO:0000313" key="3">
    <source>
        <dbReference type="Proteomes" id="UP000772434"/>
    </source>
</evidence>
<organism evidence="2 3">
    <name type="scientific">Rhodocollybia butyracea</name>
    <dbReference type="NCBI Taxonomy" id="206335"/>
    <lineage>
        <taxon>Eukaryota</taxon>
        <taxon>Fungi</taxon>
        <taxon>Dikarya</taxon>
        <taxon>Basidiomycota</taxon>
        <taxon>Agaricomycotina</taxon>
        <taxon>Agaricomycetes</taxon>
        <taxon>Agaricomycetidae</taxon>
        <taxon>Agaricales</taxon>
        <taxon>Marasmiineae</taxon>
        <taxon>Omphalotaceae</taxon>
        <taxon>Rhodocollybia</taxon>
    </lineage>
</organism>
<proteinExistence type="predicted"/>
<dbReference type="Proteomes" id="UP000772434">
    <property type="component" value="Unassembled WGS sequence"/>
</dbReference>
<comment type="caution">
    <text evidence="2">The sequence shown here is derived from an EMBL/GenBank/DDBJ whole genome shotgun (WGS) entry which is preliminary data.</text>
</comment>
<feature type="compositionally biased region" description="Basic and acidic residues" evidence="1">
    <location>
        <begin position="49"/>
        <end position="74"/>
    </location>
</feature>
<feature type="region of interest" description="Disordered" evidence="1">
    <location>
        <begin position="31"/>
        <end position="81"/>
    </location>
</feature>
<accession>A0A9P5PDS7</accession>
<keyword evidence="3" id="KW-1185">Reference proteome</keyword>
<reference evidence="2" key="1">
    <citation type="submission" date="2020-11" db="EMBL/GenBank/DDBJ databases">
        <authorList>
            <consortium name="DOE Joint Genome Institute"/>
            <person name="Ahrendt S."/>
            <person name="Riley R."/>
            <person name="Andreopoulos W."/>
            <person name="Labutti K."/>
            <person name="Pangilinan J."/>
            <person name="Ruiz-Duenas F.J."/>
            <person name="Barrasa J.M."/>
            <person name="Sanchez-Garcia M."/>
            <person name="Camarero S."/>
            <person name="Miyauchi S."/>
            <person name="Serrano A."/>
            <person name="Linde D."/>
            <person name="Babiker R."/>
            <person name="Drula E."/>
            <person name="Ayuso-Fernandez I."/>
            <person name="Pacheco R."/>
            <person name="Padilla G."/>
            <person name="Ferreira P."/>
            <person name="Barriuso J."/>
            <person name="Kellner H."/>
            <person name="Castanera R."/>
            <person name="Alfaro M."/>
            <person name="Ramirez L."/>
            <person name="Pisabarro A.G."/>
            <person name="Kuo A."/>
            <person name="Tritt A."/>
            <person name="Lipzen A."/>
            <person name="He G."/>
            <person name="Yan M."/>
            <person name="Ng V."/>
            <person name="Cullen D."/>
            <person name="Martin F."/>
            <person name="Rosso M.-N."/>
            <person name="Henrissat B."/>
            <person name="Hibbett D."/>
            <person name="Martinez A.T."/>
            <person name="Grigoriev I.V."/>
        </authorList>
    </citation>
    <scope>NUCLEOTIDE SEQUENCE</scope>
    <source>
        <strain evidence="2">AH 40177</strain>
    </source>
</reference>